<dbReference type="GO" id="GO:0008333">
    <property type="term" value="P:endosome to lysosome transport"/>
    <property type="evidence" value="ECO:0007669"/>
    <property type="project" value="TreeGrafter"/>
</dbReference>
<evidence type="ECO:0000259" key="2">
    <source>
        <dbReference type="Pfam" id="PF05743"/>
    </source>
</evidence>
<protein>
    <recommendedName>
        <fullName evidence="2">UEV domain-containing protein</fullName>
    </recommendedName>
</protein>
<dbReference type="EMBL" id="VEVO01000006">
    <property type="protein sequence ID" value="KAF0041322.1"/>
    <property type="molecule type" value="Genomic_DNA"/>
</dbReference>
<proteinExistence type="predicted"/>
<dbReference type="Gene3D" id="3.10.110.10">
    <property type="entry name" value="Ubiquitin Conjugating Enzyme"/>
    <property type="match status" value="1"/>
</dbReference>
<sequence>MSYCENTIKKMLPKTYLRKHVAHEIYVAKTCFKNIEPMMDKYVYNDGTKKDLMSLTGTLPVMFDGNLHFVILFNSEVHSSQFKGECDLVTLLQVMQFMFGDFPPVWMQPRSEPERASCQQQFHRQPEVLAKRDGSSYLSVPRDDGQPFLQEHETNC</sequence>
<dbReference type="InterPro" id="IPR052070">
    <property type="entry name" value="ESCRT-I_UEV_domain"/>
</dbReference>
<feature type="domain" description="UEV" evidence="2">
    <location>
        <begin position="23"/>
        <end position="68"/>
    </location>
</feature>
<dbReference type="PANTHER" id="PTHR23306:SF25">
    <property type="entry name" value="TUMOR SUSCEPTIBILITY GENE 101 PROTEIN"/>
    <property type="match status" value="1"/>
</dbReference>
<accession>A0A6A4TGS8</accession>
<dbReference type="GO" id="GO:0043130">
    <property type="term" value="F:ubiquitin binding"/>
    <property type="evidence" value="ECO:0007669"/>
    <property type="project" value="TreeGrafter"/>
</dbReference>
<evidence type="ECO:0000313" key="4">
    <source>
        <dbReference type="Proteomes" id="UP000438429"/>
    </source>
</evidence>
<dbReference type="InterPro" id="IPR016135">
    <property type="entry name" value="UBQ-conjugating_enzyme/RWD"/>
</dbReference>
<evidence type="ECO:0000256" key="1">
    <source>
        <dbReference type="SAM" id="MobiDB-lite"/>
    </source>
</evidence>
<dbReference type="GO" id="GO:0000813">
    <property type="term" value="C:ESCRT I complex"/>
    <property type="evidence" value="ECO:0007669"/>
    <property type="project" value="TreeGrafter"/>
</dbReference>
<feature type="compositionally biased region" description="Basic and acidic residues" evidence="1">
    <location>
        <begin position="141"/>
        <end position="156"/>
    </location>
</feature>
<evidence type="ECO:0000313" key="3">
    <source>
        <dbReference type="EMBL" id="KAF0041322.1"/>
    </source>
</evidence>
<dbReference type="CDD" id="cd11685">
    <property type="entry name" value="UEV_TSG101-like"/>
    <property type="match status" value="1"/>
</dbReference>
<dbReference type="PANTHER" id="PTHR23306">
    <property type="entry name" value="TUMOR SUSCEPTIBILITY GENE 101 PROTEIN-RELATED"/>
    <property type="match status" value="1"/>
</dbReference>
<dbReference type="GO" id="GO:0015031">
    <property type="term" value="P:protein transport"/>
    <property type="evidence" value="ECO:0007669"/>
    <property type="project" value="InterPro"/>
</dbReference>
<gene>
    <name evidence="3" type="ORF">F2P81_007220</name>
</gene>
<dbReference type="SUPFAM" id="SSF54495">
    <property type="entry name" value="UBC-like"/>
    <property type="match status" value="1"/>
</dbReference>
<dbReference type="InterPro" id="IPR008883">
    <property type="entry name" value="UEV_N"/>
</dbReference>
<organism evidence="3 4">
    <name type="scientific">Scophthalmus maximus</name>
    <name type="common">Turbot</name>
    <name type="synonym">Psetta maxima</name>
    <dbReference type="NCBI Taxonomy" id="52904"/>
    <lineage>
        <taxon>Eukaryota</taxon>
        <taxon>Metazoa</taxon>
        <taxon>Chordata</taxon>
        <taxon>Craniata</taxon>
        <taxon>Vertebrata</taxon>
        <taxon>Euteleostomi</taxon>
        <taxon>Actinopterygii</taxon>
        <taxon>Neopterygii</taxon>
        <taxon>Teleostei</taxon>
        <taxon>Neoteleostei</taxon>
        <taxon>Acanthomorphata</taxon>
        <taxon>Carangaria</taxon>
        <taxon>Pleuronectiformes</taxon>
        <taxon>Pleuronectoidei</taxon>
        <taxon>Scophthalmidae</taxon>
        <taxon>Scophthalmus</taxon>
    </lineage>
</organism>
<name>A0A6A4TGS8_SCOMX</name>
<dbReference type="Pfam" id="PF05743">
    <property type="entry name" value="UEV"/>
    <property type="match status" value="1"/>
</dbReference>
<reference evidence="3 4" key="1">
    <citation type="submission" date="2019-06" db="EMBL/GenBank/DDBJ databases">
        <title>Draft genomes of female and male turbot (Scophthalmus maximus).</title>
        <authorList>
            <person name="Xu H."/>
            <person name="Xu X.-W."/>
            <person name="Shao C."/>
            <person name="Chen S."/>
        </authorList>
    </citation>
    <scope>NUCLEOTIDE SEQUENCE [LARGE SCALE GENOMIC DNA]</scope>
    <source>
        <strain evidence="3">Ysfricsl-2016a</strain>
        <tissue evidence="3">Blood</tissue>
    </source>
</reference>
<dbReference type="AlphaFoldDB" id="A0A6A4TGS8"/>
<dbReference type="Proteomes" id="UP000438429">
    <property type="component" value="Unassembled WGS sequence"/>
</dbReference>
<feature type="region of interest" description="Disordered" evidence="1">
    <location>
        <begin position="133"/>
        <end position="156"/>
    </location>
</feature>
<comment type="caution">
    <text evidence="3">The sequence shown here is derived from an EMBL/GenBank/DDBJ whole genome shotgun (WGS) entry which is preliminary data.</text>
</comment>